<accession>A0A9P6JGX2</accession>
<gene>
    <name evidence="4" type="ORF">BGZ65_007814</name>
</gene>
<dbReference type="OrthoDB" id="10265628at2759"/>
<evidence type="ECO:0000313" key="5">
    <source>
        <dbReference type="Proteomes" id="UP000749646"/>
    </source>
</evidence>
<dbReference type="EMBL" id="JAAAHW010004258">
    <property type="protein sequence ID" value="KAF9976497.1"/>
    <property type="molecule type" value="Genomic_DNA"/>
</dbReference>
<feature type="non-terminal residue" evidence="4">
    <location>
        <position position="1"/>
    </location>
</feature>
<dbReference type="InterPro" id="IPR039429">
    <property type="entry name" value="SHMT-like_dom"/>
</dbReference>
<evidence type="ECO:0000256" key="1">
    <source>
        <dbReference type="ARBA" id="ARBA00001933"/>
    </source>
</evidence>
<dbReference type="AlphaFoldDB" id="A0A9P6JGX2"/>
<sequence length="118" mass="12655">LTGSKVERICDMVSITLNKNSVCGDVSAVTPGGVRLGTPALTSRSFKEDDFVKVGDFLHRVVQIAIQVQAKAGSKMMKDFVAALEGNEAVAQLRKEVEAFATTFPFPGFSVEGLKPNH</sequence>
<organism evidence="4 5">
    <name type="scientific">Modicella reniformis</name>
    <dbReference type="NCBI Taxonomy" id="1440133"/>
    <lineage>
        <taxon>Eukaryota</taxon>
        <taxon>Fungi</taxon>
        <taxon>Fungi incertae sedis</taxon>
        <taxon>Mucoromycota</taxon>
        <taxon>Mortierellomycotina</taxon>
        <taxon>Mortierellomycetes</taxon>
        <taxon>Mortierellales</taxon>
        <taxon>Mortierellaceae</taxon>
        <taxon>Modicella</taxon>
    </lineage>
</organism>
<feature type="domain" description="Serine hydroxymethyltransferase-like" evidence="3">
    <location>
        <begin position="1"/>
        <end position="57"/>
    </location>
</feature>
<dbReference type="InterPro" id="IPR015422">
    <property type="entry name" value="PyrdxlP-dep_Trfase_small"/>
</dbReference>
<reference evidence="4" key="1">
    <citation type="journal article" date="2020" name="Fungal Divers.">
        <title>Resolving the Mortierellaceae phylogeny through synthesis of multi-gene phylogenetics and phylogenomics.</title>
        <authorList>
            <person name="Vandepol N."/>
            <person name="Liber J."/>
            <person name="Desiro A."/>
            <person name="Na H."/>
            <person name="Kennedy M."/>
            <person name="Barry K."/>
            <person name="Grigoriev I.V."/>
            <person name="Miller A.N."/>
            <person name="O'Donnell K."/>
            <person name="Stajich J.E."/>
            <person name="Bonito G."/>
        </authorList>
    </citation>
    <scope>NUCLEOTIDE SEQUENCE</scope>
    <source>
        <strain evidence="4">MES-2147</strain>
    </source>
</reference>
<dbReference type="Proteomes" id="UP000749646">
    <property type="component" value="Unassembled WGS sequence"/>
</dbReference>
<dbReference type="GO" id="GO:0005739">
    <property type="term" value="C:mitochondrion"/>
    <property type="evidence" value="ECO:0007669"/>
    <property type="project" value="TreeGrafter"/>
</dbReference>
<dbReference type="GO" id="GO:0030170">
    <property type="term" value="F:pyridoxal phosphate binding"/>
    <property type="evidence" value="ECO:0007669"/>
    <property type="project" value="TreeGrafter"/>
</dbReference>
<protein>
    <recommendedName>
        <fullName evidence="3">Serine hydroxymethyltransferase-like domain-containing protein</fullName>
    </recommendedName>
</protein>
<keyword evidence="5" id="KW-1185">Reference proteome</keyword>
<dbReference type="PANTHER" id="PTHR11680:SF35">
    <property type="entry name" value="SERINE HYDROXYMETHYLTRANSFERASE 1"/>
    <property type="match status" value="1"/>
</dbReference>
<evidence type="ECO:0000259" key="3">
    <source>
        <dbReference type="Pfam" id="PF00464"/>
    </source>
</evidence>
<dbReference type="PANTHER" id="PTHR11680">
    <property type="entry name" value="SERINE HYDROXYMETHYLTRANSFERASE"/>
    <property type="match status" value="1"/>
</dbReference>
<comment type="cofactor">
    <cofactor evidence="1">
        <name>pyridoxal 5'-phosphate</name>
        <dbReference type="ChEBI" id="CHEBI:597326"/>
    </cofactor>
</comment>
<name>A0A9P6JGX2_9FUNG</name>
<dbReference type="GO" id="GO:0004372">
    <property type="term" value="F:glycine hydroxymethyltransferase activity"/>
    <property type="evidence" value="ECO:0007669"/>
    <property type="project" value="TreeGrafter"/>
</dbReference>
<proteinExistence type="predicted"/>
<dbReference type="InterPro" id="IPR049943">
    <property type="entry name" value="Ser_HO-MeTrfase-like"/>
</dbReference>
<evidence type="ECO:0000256" key="2">
    <source>
        <dbReference type="ARBA" id="ARBA00022898"/>
    </source>
</evidence>
<dbReference type="GO" id="GO:0046653">
    <property type="term" value="P:tetrahydrofolate metabolic process"/>
    <property type="evidence" value="ECO:0007669"/>
    <property type="project" value="TreeGrafter"/>
</dbReference>
<evidence type="ECO:0000313" key="4">
    <source>
        <dbReference type="EMBL" id="KAF9976497.1"/>
    </source>
</evidence>
<comment type="caution">
    <text evidence="4">The sequence shown here is derived from an EMBL/GenBank/DDBJ whole genome shotgun (WGS) entry which is preliminary data.</text>
</comment>
<dbReference type="Gene3D" id="3.90.1150.10">
    <property type="entry name" value="Aspartate Aminotransferase, domain 1"/>
    <property type="match status" value="1"/>
</dbReference>
<dbReference type="Pfam" id="PF00464">
    <property type="entry name" value="SHMT"/>
    <property type="match status" value="1"/>
</dbReference>
<dbReference type="SUPFAM" id="SSF53383">
    <property type="entry name" value="PLP-dependent transferases"/>
    <property type="match status" value="1"/>
</dbReference>
<dbReference type="InterPro" id="IPR015424">
    <property type="entry name" value="PyrdxlP-dep_Trfase"/>
</dbReference>
<keyword evidence="2" id="KW-0663">Pyridoxal phosphate</keyword>
<dbReference type="GO" id="GO:0019264">
    <property type="term" value="P:glycine biosynthetic process from serine"/>
    <property type="evidence" value="ECO:0007669"/>
    <property type="project" value="TreeGrafter"/>
</dbReference>